<dbReference type="AlphaFoldDB" id="A0A1I6F970"/>
<dbReference type="Proteomes" id="UP000198583">
    <property type="component" value="Unassembled WGS sequence"/>
</dbReference>
<dbReference type="EMBL" id="FOYL01000010">
    <property type="protein sequence ID" value="SFR26551.1"/>
    <property type="molecule type" value="Genomic_DNA"/>
</dbReference>
<dbReference type="RefSeq" id="WP_093602203.1">
    <property type="nucleotide sequence ID" value="NZ_FOYL01000010.1"/>
</dbReference>
<accession>A0A1I6F970</accession>
<organism evidence="1 2">
    <name type="scientific">Lentzea waywayandensis</name>
    <dbReference type="NCBI Taxonomy" id="84724"/>
    <lineage>
        <taxon>Bacteria</taxon>
        <taxon>Bacillati</taxon>
        <taxon>Actinomycetota</taxon>
        <taxon>Actinomycetes</taxon>
        <taxon>Pseudonocardiales</taxon>
        <taxon>Pseudonocardiaceae</taxon>
        <taxon>Lentzea</taxon>
    </lineage>
</organism>
<dbReference type="OrthoDB" id="3355131at2"/>
<reference evidence="2" key="1">
    <citation type="submission" date="2016-10" db="EMBL/GenBank/DDBJ databases">
        <authorList>
            <person name="Varghese N."/>
            <person name="Submissions S."/>
        </authorList>
    </citation>
    <scope>NUCLEOTIDE SEQUENCE [LARGE SCALE GENOMIC DNA]</scope>
    <source>
        <strain evidence="2">DSM 44232</strain>
    </source>
</reference>
<dbReference type="STRING" id="84724.SAMN04488564_11043"/>
<gene>
    <name evidence="1" type="ORF">SAMN04488564_11043</name>
</gene>
<evidence type="ECO:0000313" key="1">
    <source>
        <dbReference type="EMBL" id="SFR26551.1"/>
    </source>
</evidence>
<protein>
    <submittedName>
        <fullName evidence="1">Uncharacterized protein</fullName>
    </submittedName>
</protein>
<proteinExistence type="predicted"/>
<sequence length="214" mass="23189">MGEFTAATAFRVEDAGAVLAAAGRFFAEHSCPAALVPDADPATEDEVQVFPPVNGWTVILWPAYFFELAAAEFMSLDLGALASTARIYDGDYWNHSLLRDGVLLDTFASMPDYFTDDADEVARLSAKYAGHPAVIAEAVGCPVGDLVPYLVHLGDDEAGKAFPDDEFALDSPWVFVDFWRRFGPIYPEDLSSHVGRIRLAPGWLDKLPSGDAGL</sequence>
<evidence type="ECO:0000313" key="2">
    <source>
        <dbReference type="Proteomes" id="UP000198583"/>
    </source>
</evidence>
<name>A0A1I6F970_9PSEU</name>
<keyword evidence="2" id="KW-1185">Reference proteome</keyword>